<keyword evidence="2" id="KW-1185">Reference proteome</keyword>
<dbReference type="SUPFAM" id="SSF55811">
    <property type="entry name" value="Nudix"/>
    <property type="match status" value="1"/>
</dbReference>
<dbReference type="Gene3D" id="3.90.79.10">
    <property type="entry name" value="Nucleoside Triphosphate Pyrophosphohydrolase"/>
    <property type="match status" value="1"/>
</dbReference>
<name>A0ABQ6XCR2_9GAMM</name>
<evidence type="ECO:0000313" key="2">
    <source>
        <dbReference type="Proteomes" id="UP000466130"/>
    </source>
</evidence>
<reference evidence="1 2" key="1">
    <citation type="submission" date="2019-09" db="EMBL/GenBank/DDBJ databases">
        <title>The Halomonas whole genome shotgun (WGS).</title>
        <authorList>
            <person name="Xie Z."/>
        </authorList>
    </citation>
    <scope>NUCLEOTIDE SEQUENCE [LARGE SCALE GENOMIC DNA]</scope>
    <source>
        <strain evidence="1 2">NBT06E8</strain>
    </source>
</reference>
<dbReference type="Proteomes" id="UP000466130">
    <property type="component" value="Unassembled WGS sequence"/>
</dbReference>
<proteinExistence type="predicted"/>
<comment type="caution">
    <text evidence="1">The sequence shown here is derived from an EMBL/GenBank/DDBJ whole genome shotgun (WGS) entry which is preliminary data.</text>
</comment>
<dbReference type="RefSeq" id="WP_153842191.1">
    <property type="nucleotide sequence ID" value="NZ_CP048602.1"/>
</dbReference>
<protein>
    <recommendedName>
        <fullName evidence="3">Nudix hydrolase domain-containing protein</fullName>
    </recommendedName>
</protein>
<sequence>MTLDTQAARQVQLLVVDPKGHLLLKRDESLDHWTPLGSALAHDDDYPAAAIRLLYADVGLVCPLGPLLRQRRQTDSAGQPFEERFFLVRCPDTQPTPHRSLQGTRLLAHGGGTAPGFAWWSLAQMQSAEQEAFSPSWLPELLASVLFSEMMMPTSAARL</sequence>
<evidence type="ECO:0000313" key="1">
    <source>
        <dbReference type="EMBL" id="KAE8439806.1"/>
    </source>
</evidence>
<gene>
    <name evidence="1" type="ORF">F1978_00700</name>
</gene>
<dbReference type="EMBL" id="VWRT01000001">
    <property type="protein sequence ID" value="KAE8439806.1"/>
    <property type="molecule type" value="Genomic_DNA"/>
</dbReference>
<evidence type="ECO:0008006" key="3">
    <source>
        <dbReference type="Google" id="ProtNLM"/>
    </source>
</evidence>
<organism evidence="1 2">
    <name type="scientific">Vreelandella piezotolerans</name>
    <dbReference type="NCBI Taxonomy" id="2609667"/>
    <lineage>
        <taxon>Bacteria</taxon>
        <taxon>Pseudomonadati</taxon>
        <taxon>Pseudomonadota</taxon>
        <taxon>Gammaproteobacteria</taxon>
        <taxon>Oceanospirillales</taxon>
        <taxon>Halomonadaceae</taxon>
        <taxon>Vreelandella</taxon>
    </lineage>
</organism>
<accession>A0ABQ6XCR2</accession>
<dbReference type="InterPro" id="IPR015797">
    <property type="entry name" value="NUDIX_hydrolase-like_dom_sf"/>
</dbReference>